<name>A0ABP5TS54_9PSEU</name>
<gene>
    <name evidence="1" type="ORF">GCM10009854_40160</name>
</gene>
<organism evidence="1 2">
    <name type="scientific">Saccharopolyspora halophila</name>
    <dbReference type="NCBI Taxonomy" id="405551"/>
    <lineage>
        <taxon>Bacteria</taxon>
        <taxon>Bacillati</taxon>
        <taxon>Actinomycetota</taxon>
        <taxon>Actinomycetes</taxon>
        <taxon>Pseudonocardiales</taxon>
        <taxon>Pseudonocardiaceae</taxon>
        <taxon>Saccharopolyspora</taxon>
    </lineage>
</organism>
<sequence length="95" mass="10359">MRTVTKASRYVAFCNQIDTNSNFFIPVAVPLTTDRQALVQAPRPLDHAWPKEPSSSYGEPIATARAQVNRPAAGTRRCARLRGAGVFGCVLGERT</sequence>
<proteinExistence type="predicted"/>
<evidence type="ECO:0000313" key="2">
    <source>
        <dbReference type="Proteomes" id="UP001501218"/>
    </source>
</evidence>
<comment type="caution">
    <text evidence="1">The sequence shown here is derived from an EMBL/GenBank/DDBJ whole genome shotgun (WGS) entry which is preliminary data.</text>
</comment>
<reference evidence="2" key="1">
    <citation type="journal article" date="2019" name="Int. J. Syst. Evol. Microbiol.">
        <title>The Global Catalogue of Microorganisms (GCM) 10K type strain sequencing project: providing services to taxonomists for standard genome sequencing and annotation.</title>
        <authorList>
            <consortium name="The Broad Institute Genomics Platform"/>
            <consortium name="The Broad Institute Genome Sequencing Center for Infectious Disease"/>
            <person name="Wu L."/>
            <person name="Ma J."/>
        </authorList>
    </citation>
    <scope>NUCLEOTIDE SEQUENCE [LARGE SCALE GENOMIC DNA]</scope>
    <source>
        <strain evidence="2">JCM 16221</strain>
    </source>
</reference>
<accession>A0ABP5TS54</accession>
<evidence type="ECO:0000313" key="1">
    <source>
        <dbReference type="EMBL" id="GAA2357764.1"/>
    </source>
</evidence>
<dbReference type="Proteomes" id="UP001501218">
    <property type="component" value="Unassembled WGS sequence"/>
</dbReference>
<protein>
    <submittedName>
        <fullName evidence="1">Uncharacterized protein</fullName>
    </submittedName>
</protein>
<keyword evidence="2" id="KW-1185">Reference proteome</keyword>
<dbReference type="EMBL" id="BAAARA010000018">
    <property type="protein sequence ID" value="GAA2357764.1"/>
    <property type="molecule type" value="Genomic_DNA"/>
</dbReference>